<reference evidence="1 2" key="1">
    <citation type="submission" date="2019-12" db="EMBL/GenBank/DDBJ databases">
        <authorList>
            <person name="Alioto T."/>
            <person name="Alioto T."/>
            <person name="Gomez Garrido J."/>
        </authorList>
    </citation>
    <scope>NUCLEOTIDE SEQUENCE [LARGE SCALE GENOMIC DNA]</scope>
</reference>
<proteinExistence type="predicted"/>
<gene>
    <name evidence="1" type="ORF">OLEA9_A100376</name>
</gene>
<organism evidence="1 2">
    <name type="scientific">Olea europaea subsp. europaea</name>
    <dbReference type="NCBI Taxonomy" id="158383"/>
    <lineage>
        <taxon>Eukaryota</taxon>
        <taxon>Viridiplantae</taxon>
        <taxon>Streptophyta</taxon>
        <taxon>Embryophyta</taxon>
        <taxon>Tracheophyta</taxon>
        <taxon>Spermatophyta</taxon>
        <taxon>Magnoliopsida</taxon>
        <taxon>eudicotyledons</taxon>
        <taxon>Gunneridae</taxon>
        <taxon>Pentapetalae</taxon>
        <taxon>asterids</taxon>
        <taxon>lamiids</taxon>
        <taxon>Lamiales</taxon>
        <taxon>Oleaceae</taxon>
        <taxon>Oleeae</taxon>
        <taxon>Olea</taxon>
    </lineage>
</organism>
<evidence type="ECO:0000313" key="2">
    <source>
        <dbReference type="Proteomes" id="UP000594638"/>
    </source>
</evidence>
<feature type="non-terminal residue" evidence="1">
    <location>
        <position position="74"/>
    </location>
</feature>
<evidence type="ECO:0000313" key="1">
    <source>
        <dbReference type="EMBL" id="CAA2990742.1"/>
    </source>
</evidence>
<dbReference type="Gramene" id="OE9A100376T1">
    <property type="protein sequence ID" value="OE9A100376C1"/>
    <property type="gene ID" value="OE9A100376"/>
</dbReference>
<dbReference type="Proteomes" id="UP000594638">
    <property type="component" value="Unassembled WGS sequence"/>
</dbReference>
<sequence>MTLFPLSFHADFSSLSTPLYPNRSIDTLSGAALKVVGIAMQRCRRPPIIATALFTVHGQFTDLRSPFLDHHCDF</sequence>
<comment type="caution">
    <text evidence="1">The sequence shown here is derived from an EMBL/GenBank/DDBJ whole genome shotgun (WGS) entry which is preliminary data.</text>
</comment>
<dbReference type="EMBL" id="CACTIH010004381">
    <property type="protein sequence ID" value="CAA2990742.1"/>
    <property type="molecule type" value="Genomic_DNA"/>
</dbReference>
<name>A0A8S0SGA2_OLEEU</name>
<dbReference type="AlphaFoldDB" id="A0A8S0SGA2"/>
<keyword evidence="2" id="KW-1185">Reference proteome</keyword>
<accession>A0A8S0SGA2</accession>
<protein>
    <submittedName>
        <fullName evidence="1">Uncharacterized protein</fullName>
    </submittedName>
</protein>